<evidence type="ECO:0000313" key="14">
    <source>
        <dbReference type="EMBL" id="TWT46521.1"/>
    </source>
</evidence>
<comment type="similarity">
    <text evidence="9">Belongs to the peroxiredoxin family. BCP/PrxQ subfamily.</text>
</comment>
<sequence length="240" mass="25706" precursor="true">MIRSFLALVPLFATCCASSLAAEPAAPPSLRTQLEELSAGFADKAPPAMREAFAQGIADVRALGLEASAKQVGDRAPDGVLLNAVEVPVEFSSLWADGPVVVSFYRGGWCPYCNLQLRALQASLESIEGAGAKLVAITPEQPQKAQETASKNSLAFQVLSDKDNQLAKALGIAFTLPEAIRPIYRERIGLAAYNGNDDDELPLAATFIIDRTGEIRWVYLESDYKQRAEPADIVAAVEAL</sequence>
<evidence type="ECO:0000256" key="2">
    <source>
        <dbReference type="ARBA" id="ARBA00013017"/>
    </source>
</evidence>
<evidence type="ECO:0000256" key="12">
    <source>
        <dbReference type="SAM" id="SignalP"/>
    </source>
</evidence>
<dbReference type="Proteomes" id="UP000318995">
    <property type="component" value="Unassembled WGS sequence"/>
</dbReference>
<feature type="signal peptide" evidence="12">
    <location>
        <begin position="1"/>
        <end position="21"/>
    </location>
</feature>
<feature type="chain" id="PRO_5022760672" description="thioredoxin-dependent peroxiredoxin" evidence="12">
    <location>
        <begin position="22"/>
        <end position="240"/>
    </location>
</feature>
<proteinExistence type="inferred from homology"/>
<evidence type="ECO:0000256" key="8">
    <source>
        <dbReference type="ARBA" id="ARBA00032824"/>
    </source>
</evidence>
<dbReference type="InterPro" id="IPR000866">
    <property type="entry name" value="AhpC/TSA"/>
</dbReference>
<evidence type="ECO:0000256" key="1">
    <source>
        <dbReference type="ARBA" id="ARBA00003330"/>
    </source>
</evidence>
<comment type="function">
    <text evidence="1">Thiol-specific peroxidase that catalyzes the reduction of hydrogen peroxide and organic hydroperoxides to water and alcohols, respectively. Plays a role in cell protection against oxidative stress by detoxifying peroxides and as sensor of hydrogen peroxide-mediated signaling events.</text>
</comment>
<comment type="catalytic activity">
    <reaction evidence="11">
        <text>a hydroperoxide + [thioredoxin]-dithiol = an alcohol + [thioredoxin]-disulfide + H2O</text>
        <dbReference type="Rhea" id="RHEA:62620"/>
        <dbReference type="Rhea" id="RHEA-COMP:10698"/>
        <dbReference type="Rhea" id="RHEA-COMP:10700"/>
        <dbReference type="ChEBI" id="CHEBI:15377"/>
        <dbReference type="ChEBI" id="CHEBI:29950"/>
        <dbReference type="ChEBI" id="CHEBI:30879"/>
        <dbReference type="ChEBI" id="CHEBI:35924"/>
        <dbReference type="ChEBI" id="CHEBI:50058"/>
        <dbReference type="EC" id="1.11.1.24"/>
    </reaction>
</comment>
<gene>
    <name evidence="14" type="primary">bcp_3</name>
    <name evidence="14" type="ORF">Pla111_16170</name>
</gene>
<dbReference type="GO" id="GO:0005737">
    <property type="term" value="C:cytoplasm"/>
    <property type="evidence" value="ECO:0007669"/>
    <property type="project" value="TreeGrafter"/>
</dbReference>
<dbReference type="Gene3D" id="3.40.30.10">
    <property type="entry name" value="Glutaredoxin"/>
    <property type="match status" value="1"/>
</dbReference>
<name>A0A5C5W930_9BACT</name>
<keyword evidence="5 14" id="KW-0560">Oxidoreductase</keyword>
<dbReference type="SUPFAM" id="SSF52833">
    <property type="entry name" value="Thioredoxin-like"/>
    <property type="match status" value="1"/>
</dbReference>
<dbReference type="OrthoDB" id="9809746at2"/>
<dbReference type="GO" id="GO:0008379">
    <property type="term" value="F:thioredoxin peroxidase activity"/>
    <property type="evidence" value="ECO:0007669"/>
    <property type="project" value="TreeGrafter"/>
</dbReference>
<dbReference type="AlphaFoldDB" id="A0A5C5W930"/>
<evidence type="ECO:0000256" key="10">
    <source>
        <dbReference type="ARBA" id="ARBA00042639"/>
    </source>
</evidence>
<dbReference type="RefSeq" id="WP_146573107.1">
    <property type="nucleotide sequence ID" value="NZ_SJPH01000003.1"/>
</dbReference>
<keyword evidence="7" id="KW-0676">Redox-active center</keyword>
<reference evidence="14 15" key="1">
    <citation type="submission" date="2019-02" db="EMBL/GenBank/DDBJ databases">
        <title>Deep-cultivation of Planctomycetes and their phenomic and genomic characterization uncovers novel biology.</title>
        <authorList>
            <person name="Wiegand S."/>
            <person name="Jogler M."/>
            <person name="Boedeker C."/>
            <person name="Pinto D."/>
            <person name="Vollmers J."/>
            <person name="Rivas-Marin E."/>
            <person name="Kohn T."/>
            <person name="Peeters S.H."/>
            <person name="Heuer A."/>
            <person name="Rast P."/>
            <person name="Oberbeckmann S."/>
            <person name="Bunk B."/>
            <person name="Jeske O."/>
            <person name="Meyerdierks A."/>
            <person name="Storesund J.E."/>
            <person name="Kallscheuer N."/>
            <person name="Luecker S."/>
            <person name="Lage O.M."/>
            <person name="Pohl T."/>
            <person name="Merkel B.J."/>
            <person name="Hornburger P."/>
            <person name="Mueller R.-W."/>
            <person name="Bruemmer F."/>
            <person name="Labrenz M."/>
            <person name="Spormann A.M."/>
            <person name="Op Den Camp H."/>
            <person name="Overmann J."/>
            <person name="Amann R."/>
            <person name="Jetten M.S.M."/>
            <person name="Mascher T."/>
            <person name="Medema M.H."/>
            <person name="Devos D.P."/>
            <person name="Kaster A.-K."/>
            <person name="Ovreas L."/>
            <person name="Rohde M."/>
            <person name="Galperin M.Y."/>
            <person name="Jogler C."/>
        </authorList>
    </citation>
    <scope>NUCLEOTIDE SEQUENCE [LARGE SCALE GENOMIC DNA]</scope>
    <source>
        <strain evidence="14 15">Pla111</strain>
    </source>
</reference>
<evidence type="ECO:0000313" key="15">
    <source>
        <dbReference type="Proteomes" id="UP000318995"/>
    </source>
</evidence>
<keyword evidence="6" id="KW-1015">Disulfide bond</keyword>
<evidence type="ECO:0000256" key="3">
    <source>
        <dbReference type="ARBA" id="ARBA00022559"/>
    </source>
</evidence>
<comment type="caution">
    <text evidence="14">The sequence shown here is derived from an EMBL/GenBank/DDBJ whole genome shotgun (WGS) entry which is preliminary data.</text>
</comment>
<keyword evidence="15" id="KW-1185">Reference proteome</keyword>
<keyword evidence="4" id="KW-0049">Antioxidant</keyword>
<keyword evidence="3 14" id="KW-0575">Peroxidase</keyword>
<feature type="domain" description="Thioredoxin" evidence="13">
    <location>
        <begin position="70"/>
        <end position="240"/>
    </location>
</feature>
<keyword evidence="12" id="KW-0732">Signal</keyword>
<evidence type="ECO:0000256" key="11">
    <source>
        <dbReference type="ARBA" id="ARBA00049091"/>
    </source>
</evidence>
<evidence type="ECO:0000256" key="7">
    <source>
        <dbReference type="ARBA" id="ARBA00023284"/>
    </source>
</evidence>
<protein>
    <recommendedName>
        <fullName evidence="2">thioredoxin-dependent peroxiredoxin</fullName>
        <ecNumber evidence="2">1.11.1.24</ecNumber>
    </recommendedName>
    <alternativeName>
        <fullName evidence="8">Thioredoxin peroxidase</fullName>
    </alternativeName>
    <alternativeName>
        <fullName evidence="10">Thioredoxin-dependent peroxiredoxin Bcp</fullName>
    </alternativeName>
</protein>
<dbReference type="Pfam" id="PF00578">
    <property type="entry name" value="AhpC-TSA"/>
    <property type="match status" value="1"/>
</dbReference>
<dbReference type="EMBL" id="SJPH01000003">
    <property type="protein sequence ID" value="TWT46521.1"/>
    <property type="molecule type" value="Genomic_DNA"/>
</dbReference>
<dbReference type="InterPro" id="IPR013766">
    <property type="entry name" value="Thioredoxin_domain"/>
</dbReference>
<evidence type="ECO:0000259" key="13">
    <source>
        <dbReference type="PROSITE" id="PS51352"/>
    </source>
</evidence>
<dbReference type="GO" id="GO:0045454">
    <property type="term" value="P:cell redox homeostasis"/>
    <property type="evidence" value="ECO:0007669"/>
    <property type="project" value="TreeGrafter"/>
</dbReference>
<dbReference type="PANTHER" id="PTHR42801:SF7">
    <property type="entry name" value="SLL1159 PROTEIN"/>
    <property type="match status" value="1"/>
</dbReference>
<accession>A0A5C5W930</accession>
<dbReference type="PROSITE" id="PS51352">
    <property type="entry name" value="THIOREDOXIN_2"/>
    <property type="match status" value="1"/>
</dbReference>
<dbReference type="CDD" id="cd02970">
    <property type="entry name" value="PRX_like2"/>
    <property type="match status" value="1"/>
</dbReference>
<dbReference type="InterPro" id="IPR050924">
    <property type="entry name" value="Peroxiredoxin_BCP/PrxQ"/>
</dbReference>
<dbReference type="PANTHER" id="PTHR42801">
    <property type="entry name" value="THIOREDOXIN-DEPENDENT PEROXIDE REDUCTASE"/>
    <property type="match status" value="1"/>
</dbReference>
<evidence type="ECO:0000256" key="9">
    <source>
        <dbReference type="ARBA" id="ARBA00038489"/>
    </source>
</evidence>
<dbReference type="InterPro" id="IPR036249">
    <property type="entry name" value="Thioredoxin-like_sf"/>
</dbReference>
<dbReference type="GO" id="GO:0034599">
    <property type="term" value="P:cellular response to oxidative stress"/>
    <property type="evidence" value="ECO:0007669"/>
    <property type="project" value="TreeGrafter"/>
</dbReference>
<evidence type="ECO:0000256" key="5">
    <source>
        <dbReference type="ARBA" id="ARBA00023002"/>
    </source>
</evidence>
<evidence type="ECO:0000256" key="6">
    <source>
        <dbReference type="ARBA" id="ARBA00023157"/>
    </source>
</evidence>
<organism evidence="14 15">
    <name type="scientific">Botrimarina hoheduenensis</name>
    <dbReference type="NCBI Taxonomy" id="2528000"/>
    <lineage>
        <taxon>Bacteria</taxon>
        <taxon>Pseudomonadati</taxon>
        <taxon>Planctomycetota</taxon>
        <taxon>Planctomycetia</taxon>
        <taxon>Pirellulales</taxon>
        <taxon>Lacipirellulaceae</taxon>
        <taxon>Botrimarina</taxon>
    </lineage>
</organism>
<evidence type="ECO:0000256" key="4">
    <source>
        <dbReference type="ARBA" id="ARBA00022862"/>
    </source>
</evidence>
<dbReference type="EC" id="1.11.1.24" evidence="2"/>